<dbReference type="SMART" id="SM00530">
    <property type="entry name" value="HTH_XRE"/>
    <property type="match status" value="1"/>
</dbReference>
<dbReference type="OrthoDB" id="1863321at2"/>
<sequence length="309" mass="36073">MIRLYSFMNIRIEVDVMDYYRIGMVIKELRLQRNMTQKELSDRICTQGQLSKIEKGEVIPNSSTLYELAGRLGVEISYIYEQAASERCDYVLETFAVIRQAIRDRDYAKVAEIIRNEKSNPLFAAPSPRQFLIWHEGIVTYYIDKDREGSLKLLQEAVEITQQSHVYTERHIEILNSIGIIHLEEEQNEKAVECFLQCLDLLLKTPHDIDITIKIRLLYNLSKACHLLKQYDKAILHARQGIRVCKQCETMYLLGELYFQCASSMMADRRETQAIQQLLEQSFALFTMQEKSAFADVVQKQLDNLRQTI</sequence>
<dbReference type="Pfam" id="PF01381">
    <property type="entry name" value="HTH_3"/>
    <property type="match status" value="1"/>
</dbReference>
<dbReference type="EMBL" id="CP022657">
    <property type="protein sequence ID" value="ASS73789.1"/>
    <property type="molecule type" value="Genomic_DNA"/>
</dbReference>
<evidence type="ECO:0000259" key="1">
    <source>
        <dbReference type="PROSITE" id="PS50943"/>
    </source>
</evidence>
<gene>
    <name evidence="2" type="ORF">CIG75_01575</name>
</gene>
<organism evidence="2 3">
    <name type="scientific">Tumebacillus algifaecis</name>
    <dbReference type="NCBI Taxonomy" id="1214604"/>
    <lineage>
        <taxon>Bacteria</taxon>
        <taxon>Bacillati</taxon>
        <taxon>Bacillota</taxon>
        <taxon>Bacilli</taxon>
        <taxon>Bacillales</taxon>
        <taxon>Alicyclobacillaceae</taxon>
        <taxon>Tumebacillus</taxon>
    </lineage>
</organism>
<dbReference type="Pfam" id="PF18768">
    <property type="entry name" value="RNPP_C"/>
    <property type="match status" value="1"/>
</dbReference>
<reference evidence="2 3" key="1">
    <citation type="journal article" date="2015" name="Int. J. Syst. Evol. Microbiol.">
        <title>Tumebacillus algifaecis sp. nov., isolated from decomposing algal scum.</title>
        <authorList>
            <person name="Wu Y.F."/>
            <person name="Zhang B."/>
            <person name="Xing P."/>
            <person name="Wu Q.L."/>
            <person name="Liu S.J."/>
        </authorList>
    </citation>
    <scope>NUCLEOTIDE SEQUENCE [LARGE SCALE GENOMIC DNA]</scope>
    <source>
        <strain evidence="2 3">THMBR28</strain>
    </source>
</reference>
<dbReference type="GO" id="GO:0003677">
    <property type="term" value="F:DNA binding"/>
    <property type="evidence" value="ECO:0007669"/>
    <property type="project" value="InterPro"/>
</dbReference>
<dbReference type="Gene3D" id="1.25.40.10">
    <property type="entry name" value="Tetratricopeptide repeat domain"/>
    <property type="match status" value="1"/>
</dbReference>
<accession>A0A223CWR7</accession>
<dbReference type="AlphaFoldDB" id="A0A223CWR7"/>
<dbReference type="InterPro" id="IPR053163">
    <property type="entry name" value="HTH-type_regulator_Rgg"/>
</dbReference>
<dbReference type="PANTHER" id="PTHR37038:SF14">
    <property type="entry name" value="TRANSCRIPTIONAL ACTIVATOR"/>
    <property type="match status" value="1"/>
</dbReference>
<dbReference type="KEGG" id="tab:CIG75_01575"/>
<evidence type="ECO:0000313" key="3">
    <source>
        <dbReference type="Proteomes" id="UP000214688"/>
    </source>
</evidence>
<feature type="domain" description="HTH cro/C1-type" evidence="1">
    <location>
        <begin position="26"/>
        <end position="79"/>
    </location>
</feature>
<dbReference type="InterPro" id="IPR001387">
    <property type="entry name" value="Cro/C1-type_HTH"/>
</dbReference>
<dbReference type="InterPro" id="IPR019734">
    <property type="entry name" value="TPR_rpt"/>
</dbReference>
<name>A0A223CWR7_9BACL</name>
<dbReference type="InterPro" id="IPR011990">
    <property type="entry name" value="TPR-like_helical_dom_sf"/>
</dbReference>
<dbReference type="SUPFAM" id="SSF47413">
    <property type="entry name" value="lambda repressor-like DNA-binding domains"/>
    <property type="match status" value="1"/>
</dbReference>
<dbReference type="PROSITE" id="PS50943">
    <property type="entry name" value="HTH_CROC1"/>
    <property type="match status" value="1"/>
</dbReference>
<keyword evidence="3" id="KW-1185">Reference proteome</keyword>
<dbReference type="SUPFAM" id="SSF48452">
    <property type="entry name" value="TPR-like"/>
    <property type="match status" value="1"/>
</dbReference>
<dbReference type="InterPro" id="IPR041315">
    <property type="entry name" value="PlcR_TPR"/>
</dbReference>
<dbReference type="PANTHER" id="PTHR37038">
    <property type="entry name" value="TRANSCRIPTIONAL REGULATOR-RELATED"/>
    <property type="match status" value="1"/>
</dbReference>
<evidence type="ECO:0000313" key="2">
    <source>
        <dbReference type="EMBL" id="ASS73789.1"/>
    </source>
</evidence>
<protein>
    <recommendedName>
        <fullName evidence="1">HTH cro/C1-type domain-containing protein</fullName>
    </recommendedName>
</protein>
<dbReference type="CDD" id="cd00093">
    <property type="entry name" value="HTH_XRE"/>
    <property type="match status" value="1"/>
</dbReference>
<proteinExistence type="predicted"/>
<dbReference type="SMART" id="SM00028">
    <property type="entry name" value="TPR"/>
    <property type="match status" value="2"/>
</dbReference>
<dbReference type="Proteomes" id="UP000214688">
    <property type="component" value="Chromosome"/>
</dbReference>
<dbReference type="InterPro" id="IPR010982">
    <property type="entry name" value="Lambda_DNA-bd_dom_sf"/>
</dbReference>